<dbReference type="KEGG" id="spao:SPAR_G03660"/>
<evidence type="ECO:0000256" key="5">
    <source>
        <dbReference type="ARBA" id="ARBA00023187"/>
    </source>
</evidence>
<dbReference type="InterPro" id="IPR002885">
    <property type="entry name" value="PPR_rpt"/>
</dbReference>
<comment type="subcellular location">
    <subcellularLocation>
        <location evidence="1">Mitochondrion</location>
    </subcellularLocation>
</comment>
<feature type="region of interest" description="Disordered" evidence="13">
    <location>
        <begin position="82"/>
        <end position="118"/>
    </location>
</feature>
<keyword evidence="3" id="KW-0507">mRNA processing</keyword>
<dbReference type="Gene3D" id="1.25.40.10">
    <property type="entry name" value="Tetratricopeptide repeat domain"/>
    <property type="match status" value="1"/>
</dbReference>
<dbReference type="GO" id="GO:0008380">
    <property type="term" value="P:RNA splicing"/>
    <property type="evidence" value="ECO:0007669"/>
    <property type="project" value="UniProtKB-KW"/>
</dbReference>
<reference evidence="14" key="4">
    <citation type="submission" date="2025-08" db="UniProtKB">
        <authorList>
            <consortium name="RefSeq"/>
        </authorList>
    </citation>
    <scope>IDENTIFICATION</scope>
    <source>
        <strain evidence="14">CBS432</strain>
    </source>
</reference>
<dbReference type="InterPro" id="IPR011990">
    <property type="entry name" value="TPR-like_helical_dom_sf"/>
</dbReference>
<dbReference type="Pfam" id="PF13041">
    <property type="entry name" value="PPR_2"/>
    <property type="match status" value="1"/>
</dbReference>
<comment type="subunit">
    <text evidence="9">Binds to mitochondrial small subunit 15S rRNA.</text>
</comment>
<evidence type="ECO:0000256" key="12">
    <source>
        <dbReference type="PROSITE-ProRule" id="PRU00708"/>
    </source>
</evidence>
<evidence type="ECO:0000256" key="1">
    <source>
        <dbReference type="ARBA" id="ARBA00004173"/>
    </source>
</evidence>
<reference evidence="14" key="1">
    <citation type="journal article" date="2017" name="Nat. Genet.">
        <title>Contrasting evolutionary genome dynamics between domesticated and wild yeasts.</title>
        <authorList>
            <person name="Yue J.X."/>
            <person name="Li J."/>
            <person name="Aigrain L."/>
            <person name="Hallin J."/>
            <person name="Persson K."/>
            <person name="Oliver K."/>
            <person name="Bergstrom A."/>
            <person name="Coupland P."/>
            <person name="Warringer J."/>
            <person name="Lagomarsino M.C."/>
            <person name="Fischer G."/>
            <person name="Durbin R."/>
            <person name="Liti G."/>
        </authorList>
    </citation>
    <scope>NUCLEOTIDE SEQUENCE</scope>
    <source>
        <strain evidence="14">CBS432</strain>
    </source>
</reference>
<name>A0A8B8URX2_SACPA</name>
<reference evidence="14" key="2">
    <citation type="submission" date="2020-01" db="EMBL/GenBank/DDBJ databases">
        <title>Population-level Yeast Reference Genomes.</title>
        <authorList>
            <person name="Yue J.-X."/>
        </authorList>
    </citation>
    <scope>NUCLEOTIDE SEQUENCE</scope>
    <source>
        <strain evidence="14">CBS432</strain>
    </source>
</reference>
<dbReference type="PANTHER" id="PTHR47936:SF1">
    <property type="entry name" value="PENTATRICOPEPTIDE REPEAT-CONTAINING PROTEIN GUN1, CHLOROPLASTIC"/>
    <property type="match status" value="1"/>
</dbReference>
<dbReference type="GO" id="GO:0005739">
    <property type="term" value="C:mitochondrion"/>
    <property type="evidence" value="ECO:0007669"/>
    <property type="project" value="UniProtKB-SubCell"/>
</dbReference>
<keyword evidence="4" id="KW-0677">Repeat</keyword>
<evidence type="ECO:0000256" key="8">
    <source>
        <dbReference type="ARBA" id="ARBA00044493"/>
    </source>
</evidence>
<dbReference type="OrthoDB" id="185373at2759"/>
<organism evidence="14">
    <name type="scientific">Saccharomyces paradoxus</name>
    <name type="common">Yeast</name>
    <name type="synonym">Saccharomyces douglasii</name>
    <dbReference type="NCBI Taxonomy" id="27291"/>
    <lineage>
        <taxon>Eukaryota</taxon>
        <taxon>Fungi</taxon>
        <taxon>Dikarya</taxon>
        <taxon>Ascomycota</taxon>
        <taxon>Saccharomycotina</taxon>
        <taxon>Saccharomycetes</taxon>
        <taxon>Saccharomycetales</taxon>
        <taxon>Saccharomycetaceae</taxon>
        <taxon>Saccharomyces</taxon>
    </lineage>
</organism>
<evidence type="ECO:0000256" key="2">
    <source>
        <dbReference type="ARBA" id="ARBA00006192"/>
    </source>
</evidence>
<keyword evidence="5" id="KW-0508">mRNA splicing</keyword>
<evidence type="ECO:0000256" key="6">
    <source>
        <dbReference type="ARBA" id="ARBA00042271"/>
    </source>
</evidence>
<evidence type="ECO:0000313" key="14">
    <source>
        <dbReference type="RefSeq" id="XP_033766488.1"/>
    </source>
</evidence>
<dbReference type="NCBIfam" id="TIGR00756">
    <property type="entry name" value="PPR"/>
    <property type="match status" value="1"/>
</dbReference>
<dbReference type="GeneID" id="54630760"/>
<dbReference type="GO" id="GO:0006397">
    <property type="term" value="P:mRNA processing"/>
    <property type="evidence" value="ECO:0007669"/>
    <property type="project" value="UniProtKB-KW"/>
</dbReference>
<dbReference type="AlphaFoldDB" id="A0A8B8URX2"/>
<evidence type="ECO:0000256" key="7">
    <source>
        <dbReference type="ARBA" id="ARBA00042287"/>
    </source>
</evidence>
<evidence type="ECO:0000256" key="3">
    <source>
        <dbReference type="ARBA" id="ARBA00022664"/>
    </source>
</evidence>
<dbReference type="PANTHER" id="PTHR47936">
    <property type="entry name" value="PPR_LONG DOMAIN-CONTAINING PROTEIN"/>
    <property type="match status" value="1"/>
</dbReference>
<evidence type="ECO:0000256" key="9">
    <source>
        <dbReference type="ARBA" id="ARBA00044511"/>
    </source>
</evidence>
<evidence type="ECO:0000256" key="10">
    <source>
        <dbReference type="ARBA" id="ARBA00044527"/>
    </source>
</evidence>
<proteinExistence type="inferred from homology"/>
<sequence>MYMARCGPKTNVLYFPFQSSFLLSKRLINKRFKHTLQIENEKNMIGNPGKNEIISPEDVEFKLAQLREFTNTLKERIHNIESVKPGSHQSNGIASISEDSKNINTTETLSSSHEGKSNNLSDLIHSSFLEKMNHVVPTVIRERVADDDILAKNLLDKSHSNWAPVIDRLYTSEKRLKNIDSRELSVWLKGTVKYLPFHSILHLDKMLLEQIEGDVVKFNTHMYECIFNNLGSLKPTSSNHDGINDRVILKMKELLERYDETLKIVEERRNKKQGPPSRTPKMTQAILNNCLKYSTKCSSFQDMEYFITKFRDNYGISPNKQNLTTVIQFYSKKEMIKQAWNTFDTMKFLSTKHFPDIRTYNTMLQICEKERNFPKALDLFQEIQDHNIKPTTNTYIMMARVLATSSSNVVVSEGKSNSLRLLGWKYLHELEEKNLYRHKNDEMNLFLAMMALASYDGDIELSRALYYLFIGKKYKALCANWKGSILVDQDKIWKSVLMPEMLNYLMLAYARFDPRNLPVLSGYEKGINLRRKFLREFDTSLRLDDADKSVEFKLPFLPINDLNSEAQVLAESNAIWSFNLENGGTRDTLTSANETALETIKKYGQLLDSFAQEAKDLNEFKFKVMYEVTKRQRESINVNVFNKILLHTYLSIPINFGQQKEFLRRLTIFTFQQHEFEAVIKRLYDGYCDLSLSNQVGQNSISGEAISVSKVEKWEDPTLRMDDIWYITSLRCKIMMDTTLYELVMKAAIEFQNEDLAKKVWNDRGKFRTTIPFLNMDQRIRISKDQKFAHLMVEFFTKEGKYSDAIAIILSSKNRFNWTYSMVRNLHQALEEIEDKNSVEIVLDVVNKKSHAKALKWEEKELKM</sequence>
<evidence type="ECO:0000256" key="4">
    <source>
        <dbReference type="ARBA" id="ARBA00022737"/>
    </source>
</evidence>
<comment type="function">
    <text evidence="8">Regulates mitochondrial small subunit maturation by controlling 15S rRNA 5'-end processing. Localizes to the 5' precursor of the 15S rRNA in a position that is subsequently occupied by mS47 in the mature yeast mtSSU. Uses structure and sequence-specific RNA recognition, binding to a single-stranded region of the precursor and specifically recognizing bases -6 to -1. The exchange of Ccm1 for mS47 is coupled to the irreversible removal of precursor rRNA that is accompanied by conformational changes of the mitoribosomal proteins uS5m and mS26. These conformational changes signal completion of 5'-end rRNA processing through protection of the mature 5'-end of the 15S rRNA and stabilization of mS47. The removal of the 5' precursor together with the dissociation of Ccm1 may be catalyzed by the 5'-3' exoribonuclease Pet127. Involved in the specific removal of group I introns in mitochondrial encoded transcripts.</text>
</comment>
<dbReference type="VEuPathDB" id="FungiDB:SPAR_G03660"/>
<protein>
    <recommendedName>
        <fullName evidence="10">Mitochondrial 15S rRNA processing factor CCM1</fullName>
    </recommendedName>
    <alternativeName>
        <fullName evidence="7">COB and COX1 mRNA maturation protein 1</fullName>
    </alternativeName>
    <alternativeName>
        <fullName evidence="11">Degradation of mitochondrial rRNA protein 1</fullName>
    </alternativeName>
    <alternativeName>
        <fullName evidence="6">Required for respiratory growth protein 2</fullName>
    </alternativeName>
</protein>
<feature type="compositionally biased region" description="Polar residues" evidence="13">
    <location>
        <begin position="102"/>
        <end position="118"/>
    </location>
</feature>
<evidence type="ECO:0000256" key="11">
    <source>
        <dbReference type="ARBA" id="ARBA00044545"/>
    </source>
</evidence>
<evidence type="ECO:0000256" key="13">
    <source>
        <dbReference type="SAM" id="MobiDB-lite"/>
    </source>
</evidence>
<dbReference type="PROSITE" id="PS51375">
    <property type="entry name" value="PPR"/>
    <property type="match status" value="1"/>
</dbReference>
<feature type="repeat" description="PPR" evidence="12">
    <location>
        <begin position="356"/>
        <end position="390"/>
    </location>
</feature>
<comment type="similarity">
    <text evidence="2">Belongs to the CCM1 family.</text>
</comment>
<reference evidence="14" key="3">
    <citation type="submission" date="2025-07" db="EMBL/GenBank/DDBJ databases">
        <authorList>
            <consortium name="NCBI Genome Project"/>
        </authorList>
    </citation>
    <scope>NUCLEOTIDE SEQUENCE</scope>
    <source>
        <strain evidence="14">CBS432</strain>
    </source>
</reference>
<dbReference type="RefSeq" id="XP_033766488.1">
    <property type="nucleotide sequence ID" value="XM_033910597.1"/>
</dbReference>
<accession>A0A8B8URX2</accession>
<gene>
    <name evidence="14" type="primary">CCM1</name>
    <name evidence="14" type="ORF">SPAR_G03660</name>
</gene>